<dbReference type="GeneID" id="33565021"/>
<protein>
    <submittedName>
        <fullName evidence="2">Uncharacterized protein</fullName>
    </submittedName>
</protein>
<keyword evidence="3" id="KW-1185">Reference proteome</keyword>
<feature type="chain" id="PRO_5012260138" evidence="1">
    <location>
        <begin position="22"/>
        <end position="180"/>
    </location>
</feature>
<evidence type="ECO:0000256" key="1">
    <source>
        <dbReference type="SAM" id="SignalP"/>
    </source>
</evidence>
<comment type="caution">
    <text evidence="2">The sequence shown here is derived from an EMBL/GenBank/DDBJ whole genome shotgun (WGS) entry which is preliminary data.</text>
</comment>
<evidence type="ECO:0000313" key="3">
    <source>
        <dbReference type="Proteomes" id="UP000193648"/>
    </source>
</evidence>
<accession>A0A1Y2GWS2</accession>
<organism evidence="2 3">
    <name type="scientific">Lobosporangium transversale</name>
    <dbReference type="NCBI Taxonomy" id="64571"/>
    <lineage>
        <taxon>Eukaryota</taxon>
        <taxon>Fungi</taxon>
        <taxon>Fungi incertae sedis</taxon>
        <taxon>Mucoromycota</taxon>
        <taxon>Mortierellomycotina</taxon>
        <taxon>Mortierellomycetes</taxon>
        <taxon>Mortierellales</taxon>
        <taxon>Mortierellaceae</taxon>
        <taxon>Lobosporangium</taxon>
    </lineage>
</organism>
<dbReference type="OrthoDB" id="10634988at2759"/>
<dbReference type="Proteomes" id="UP000193648">
    <property type="component" value="Unassembled WGS sequence"/>
</dbReference>
<dbReference type="InParanoid" id="A0A1Y2GWS2"/>
<evidence type="ECO:0000313" key="2">
    <source>
        <dbReference type="EMBL" id="ORZ26750.1"/>
    </source>
</evidence>
<name>A0A1Y2GWS2_9FUNG</name>
<sequence>MFKLLLATLVAISVLSTHAQALCVSSPRGCPRGSRSQLDRQVCVQDGYAYTQPFHCIETNHLNDFFGQDQDQDQDQDPSAEVNIKSRVIKNAGYCVKRCDECGDDTRCDFVKNACGLGPKYNYICTFIPKQGTYRIVTNNSHCVRFCDECPAGTRCVQGEDMCRDLSYPSSYGLYCSHDV</sequence>
<dbReference type="RefSeq" id="XP_021884513.1">
    <property type="nucleotide sequence ID" value="XM_022023177.1"/>
</dbReference>
<reference evidence="2 3" key="1">
    <citation type="submission" date="2016-07" db="EMBL/GenBank/DDBJ databases">
        <title>Pervasive Adenine N6-methylation of Active Genes in Fungi.</title>
        <authorList>
            <consortium name="DOE Joint Genome Institute"/>
            <person name="Mondo S.J."/>
            <person name="Dannebaum R.O."/>
            <person name="Kuo R.C."/>
            <person name="Labutti K."/>
            <person name="Haridas S."/>
            <person name="Kuo A."/>
            <person name="Salamov A."/>
            <person name="Ahrendt S.R."/>
            <person name="Lipzen A."/>
            <person name="Sullivan W."/>
            <person name="Andreopoulos W.B."/>
            <person name="Clum A."/>
            <person name="Lindquist E."/>
            <person name="Daum C."/>
            <person name="Ramamoorthy G.K."/>
            <person name="Gryganskyi A."/>
            <person name="Culley D."/>
            <person name="Magnuson J.K."/>
            <person name="James T.Y."/>
            <person name="O'Malley M.A."/>
            <person name="Stajich J.E."/>
            <person name="Spatafora J.W."/>
            <person name="Visel A."/>
            <person name="Grigoriev I.V."/>
        </authorList>
    </citation>
    <scope>NUCLEOTIDE SEQUENCE [LARGE SCALE GENOMIC DNA]</scope>
    <source>
        <strain evidence="2 3">NRRL 3116</strain>
    </source>
</reference>
<feature type="signal peptide" evidence="1">
    <location>
        <begin position="1"/>
        <end position="21"/>
    </location>
</feature>
<keyword evidence="1" id="KW-0732">Signal</keyword>
<gene>
    <name evidence="2" type="ORF">BCR41DRAFT_347864</name>
</gene>
<dbReference type="AlphaFoldDB" id="A0A1Y2GWS2"/>
<proteinExistence type="predicted"/>
<dbReference type="EMBL" id="MCFF01000006">
    <property type="protein sequence ID" value="ORZ26750.1"/>
    <property type="molecule type" value="Genomic_DNA"/>
</dbReference>